<evidence type="ECO:0000313" key="7">
    <source>
        <dbReference type="EMBL" id="KKN50587.1"/>
    </source>
</evidence>
<evidence type="ECO:0000256" key="4">
    <source>
        <dbReference type="ARBA" id="ARBA00012546"/>
    </source>
</evidence>
<comment type="similarity">
    <text evidence="3">Belongs to the metallo-dependent hydrolases superfamily. Uronate isomerase family.</text>
</comment>
<evidence type="ECO:0000256" key="5">
    <source>
        <dbReference type="ARBA" id="ARBA00020555"/>
    </source>
</evidence>
<gene>
    <name evidence="7" type="ORF">LCGC14_0631090</name>
</gene>
<sequence>MRTQGLEERFITGDAGDYEKFEAWAAVVPYTVRNPLYHWTHMELKNPFGITGQVLNAETARDIYDTCSAMLQREDFRARSLMKRRNVKIVCTTDDPVDNLEYHRQ</sequence>
<dbReference type="PANTHER" id="PTHR30068:SF4">
    <property type="entry name" value="URONATE ISOMERASE"/>
    <property type="match status" value="1"/>
</dbReference>
<dbReference type="SUPFAM" id="SSF51556">
    <property type="entry name" value="Metallo-dependent hydrolases"/>
    <property type="match status" value="1"/>
</dbReference>
<dbReference type="GO" id="GO:0042840">
    <property type="term" value="P:D-glucuronate catabolic process"/>
    <property type="evidence" value="ECO:0007669"/>
    <property type="project" value="TreeGrafter"/>
</dbReference>
<comment type="pathway">
    <text evidence="2">Carbohydrate metabolism; pentose and glucuronate interconversion.</text>
</comment>
<comment type="caution">
    <text evidence="7">The sequence shown here is derived from an EMBL/GenBank/DDBJ whole genome shotgun (WGS) entry which is preliminary data.</text>
</comment>
<dbReference type="EMBL" id="LAZR01001105">
    <property type="protein sequence ID" value="KKN50587.1"/>
    <property type="molecule type" value="Genomic_DNA"/>
</dbReference>
<evidence type="ECO:0000256" key="1">
    <source>
        <dbReference type="ARBA" id="ARBA00001165"/>
    </source>
</evidence>
<dbReference type="Gene3D" id="1.10.2020.10">
    <property type="entry name" value="uronate isomerase, domain 2, chain A"/>
    <property type="match status" value="1"/>
</dbReference>
<dbReference type="InterPro" id="IPR003766">
    <property type="entry name" value="Uronate_isomerase"/>
</dbReference>
<dbReference type="AlphaFoldDB" id="A0A0F9RLB4"/>
<dbReference type="EC" id="5.3.1.12" evidence="4"/>
<evidence type="ECO:0000256" key="2">
    <source>
        <dbReference type="ARBA" id="ARBA00004892"/>
    </source>
</evidence>
<name>A0A0F9RLB4_9ZZZZ</name>
<proteinExistence type="inferred from homology"/>
<dbReference type="GO" id="GO:0008880">
    <property type="term" value="F:glucuronate isomerase activity"/>
    <property type="evidence" value="ECO:0007669"/>
    <property type="project" value="UniProtKB-EC"/>
</dbReference>
<organism evidence="7">
    <name type="scientific">marine sediment metagenome</name>
    <dbReference type="NCBI Taxonomy" id="412755"/>
    <lineage>
        <taxon>unclassified sequences</taxon>
        <taxon>metagenomes</taxon>
        <taxon>ecological metagenomes</taxon>
    </lineage>
</organism>
<accession>A0A0F9RLB4</accession>
<dbReference type="GO" id="GO:0019698">
    <property type="term" value="P:D-galacturonate catabolic process"/>
    <property type="evidence" value="ECO:0007669"/>
    <property type="project" value="TreeGrafter"/>
</dbReference>
<evidence type="ECO:0000256" key="3">
    <source>
        <dbReference type="ARBA" id="ARBA00008397"/>
    </source>
</evidence>
<dbReference type="InterPro" id="IPR032466">
    <property type="entry name" value="Metal_Hydrolase"/>
</dbReference>
<reference evidence="7" key="1">
    <citation type="journal article" date="2015" name="Nature">
        <title>Complex archaea that bridge the gap between prokaryotes and eukaryotes.</title>
        <authorList>
            <person name="Spang A."/>
            <person name="Saw J.H."/>
            <person name="Jorgensen S.L."/>
            <person name="Zaremba-Niedzwiedzka K."/>
            <person name="Martijn J."/>
            <person name="Lind A.E."/>
            <person name="van Eijk R."/>
            <person name="Schleper C."/>
            <person name="Guy L."/>
            <person name="Ettema T.J."/>
        </authorList>
    </citation>
    <scope>NUCLEOTIDE SEQUENCE</scope>
</reference>
<dbReference type="UniPathway" id="UPA00246"/>
<evidence type="ECO:0000256" key="6">
    <source>
        <dbReference type="ARBA" id="ARBA00023235"/>
    </source>
</evidence>
<feature type="non-terminal residue" evidence="7">
    <location>
        <position position="105"/>
    </location>
</feature>
<dbReference type="Pfam" id="PF02614">
    <property type="entry name" value="UxaC"/>
    <property type="match status" value="1"/>
</dbReference>
<dbReference type="PANTHER" id="PTHR30068">
    <property type="entry name" value="URONATE ISOMERASE"/>
    <property type="match status" value="1"/>
</dbReference>
<protein>
    <recommendedName>
        <fullName evidence="5">Uronate isomerase</fullName>
        <ecNumber evidence="4">5.3.1.12</ecNumber>
    </recommendedName>
</protein>
<keyword evidence="6" id="KW-0413">Isomerase</keyword>
<comment type="catalytic activity">
    <reaction evidence="1">
        <text>D-glucuronate = D-fructuronate</text>
        <dbReference type="Rhea" id="RHEA:13049"/>
        <dbReference type="ChEBI" id="CHEBI:58720"/>
        <dbReference type="ChEBI" id="CHEBI:59863"/>
        <dbReference type="EC" id="5.3.1.12"/>
    </reaction>
</comment>